<gene>
    <name evidence="3" type="ORF">HNQ59_003782</name>
</gene>
<dbReference type="SUPFAM" id="SSF56672">
    <property type="entry name" value="DNA/RNA polymerases"/>
    <property type="match status" value="1"/>
</dbReference>
<dbReference type="AlphaFoldDB" id="A0A840MUI4"/>
<dbReference type="CDD" id="cd03468">
    <property type="entry name" value="PolY_like"/>
    <property type="match status" value="1"/>
</dbReference>
<dbReference type="RefSeq" id="WP_184041854.1">
    <property type="nucleotide sequence ID" value="NZ_JACHHY010000036.1"/>
</dbReference>
<dbReference type="InterPro" id="IPR043502">
    <property type="entry name" value="DNA/RNA_pol_sf"/>
</dbReference>
<dbReference type="EMBL" id="JACHHY010000036">
    <property type="protein sequence ID" value="MBB5020462.1"/>
    <property type="molecule type" value="Genomic_DNA"/>
</dbReference>
<dbReference type="PANTHER" id="PTHR35369:SF2">
    <property type="entry name" value="BLR3025 PROTEIN"/>
    <property type="match status" value="1"/>
</dbReference>
<dbReference type="InterPro" id="IPR001126">
    <property type="entry name" value="UmuC"/>
</dbReference>
<dbReference type="GO" id="GO:0006281">
    <property type="term" value="P:DNA repair"/>
    <property type="evidence" value="ECO:0007669"/>
    <property type="project" value="InterPro"/>
</dbReference>
<proteinExistence type="predicted"/>
<name>A0A840MUI4_9PROT</name>
<dbReference type="InterPro" id="IPR050356">
    <property type="entry name" value="SulA_CellDiv_inhibitor"/>
</dbReference>
<comment type="caution">
    <text evidence="3">The sequence shown here is derived from an EMBL/GenBank/DDBJ whole genome shotgun (WGS) entry which is preliminary data.</text>
</comment>
<keyword evidence="4" id="KW-1185">Reference proteome</keyword>
<feature type="domain" description="UmuC" evidence="2">
    <location>
        <begin position="24"/>
        <end position="145"/>
    </location>
</feature>
<evidence type="ECO:0000259" key="2">
    <source>
        <dbReference type="Pfam" id="PF00817"/>
    </source>
</evidence>
<organism evidence="3 4">
    <name type="scientific">Chitinivorax tropicus</name>
    <dbReference type="NCBI Taxonomy" id="714531"/>
    <lineage>
        <taxon>Bacteria</taxon>
        <taxon>Pseudomonadati</taxon>
        <taxon>Pseudomonadota</taxon>
        <taxon>Betaproteobacteria</taxon>
        <taxon>Chitinivorax</taxon>
    </lineage>
</organism>
<protein>
    <submittedName>
        <fullName evidence="3">Protein ImuB</fullName>
    </submittedName>
</protein>
<evidence type="ECO:0000313" key="3">
    <source>
        <dbReference type="EMBL" id="MBB5020462.1"/>
    </source>
</evidence>
<accession>A0A840MUI4</accession>
<dbReference type="Proteomes" id="UP000575898">
    <property type="component" value="Unassembled WGS sequence"/>
</dbReference>
<evidence type="ECO:0000313" key="4">
    <source>
        <dbReference type="Proteomes" id="UP000575898"/>
    </source>
</evidence>
<sequence length="475" mass="52400">MLWLALYFPSLPLDTTGQASSLAEPVAVVEGHGAQEWVVCCNALATQAGIQPGMKRSAASTLLGSLRFLKRQAEQEAQTLAHLAGWAQQFTPAVSIALPCSLLLEISGSLDYFHGLDALIEQVQQGLATYEMAVQIGCAITPLAATWLALAGIPTQVTDMESLALQLGQLAVDILPIPLTQRQQLRRLGIDCLSALIRLPRAGLARRFGPALSTLLDQALGKQPDPRPCFQPPAYFEKRIELAWPIEETEPLLFIGRQLAIALANYLQGLNRGVLQVRYQLEHGNHTTTTLDVGHGQPTRQAAVFVAVLRERLASFSLPAPIEAVTLMAAQLEPLAGRNLDIFTPQQHAASSGLLHARLAARLGQASIKQITSVDEHRPERAWALGKPTAAPMPQATQRPTWLIAPPLPLTQRHHQLWHTERLFHQGLPERIEAGWWDDERVTRDYWIAQGASGQRYWIFQERETGNWFLHGVFD</sequence>
<reference evidence="3 4" key="1">
    <citation type="submission" date="2020-08" db="EMBL/GenBank/DDBJ databases">
        <title>Genomic Encyclopedia of Type Strains, Phase IV (KMG-IV): sequencing the most valuable type-strain genomes for metagenomic binning, comparative biology and taxonomic classification.</title>
        <authorList>
            <person name="Goeker M."/>
        </authorList>
    </citation>
    <scope>NUCLEOTIDE SEQUENCE [LARGE SCALE GENOMIC DNA]</scope>
    <source>
        <strain evidence="3 4">DSM 27165</strain>
    </source>
</reference>
<dbReference type="PANTHER" id="PTHR35369">
    <property type="entry name" value="BLR3025 PROTEIN-RELATED"/>
    <property type="match status" value="1"/>
</dbReference>
<keyword evidence="1" id="KW-0227">DNA damage</keyword>
<dbReference type="Pfam" id="PF00817">
    <property type="entry name" value="IMS"/>
    <property type="match status" value="1"/>
</dbReference>
<evidence type="ECO:0000256" key="1">
    <source>
        <dbReference type="ARBA" id="ARBA00022763"/>
    </source>
</evidence>